<name>B0G7S2_9FIRM</name>
<organism evidence="1 2">
    <name type="scientific">Dorea formicigenerans ATCC 27755</name>
    <dbReference type="NCBI Taxonomy" id="411461"/>
    <lineage>
        <taxon>Bacteria</taxon>
        <taxon>Bacillati</taxon>
        <taxon>Bacillota</taxon>
        <taxon>Clostridia</taxon>
        <taxon>Lachnospirales</taxon>
        <taxon>Lachnospiraceae</taxon>
        <taxon>Dorea</taxon>
    </lineage>
</organism>
<dbReference type="STRING" id="411461.DORFOR_02327"/>
<comment type="caution">
    <text evidence="1">The sequence shown here is derived from an EMBL/GenBank/DDBJ whole genome shotgun (WGS) entry which is preliminary data.</text>
</comment>
<protein>
    <submittedName>
        <fullName evidence="1">Uncharacterized protein</fullName>
    </submittedName>
</protein>
<dbReference type="Proteomes" id="UP000005359">
    <property type="component" value="Unassembled WGS sequence"/>
</dbReference>
<accession>B0G7S2</accession>
<reference evidence="1 2" key="2">
    <citation type="submission" date="2007-10" db="EMBL/GenBank/DDBJ databases">
        <authorList>
            <person name="Fulton L."/>
            <person name="Clifton S."/>
            <person name="Fulton B."/>
            <person name="Xu J."/>
            <person name="Minx P."/>
            <person name="Pepin K.H."/>
            <person name="Johnson M."/>
            <person name="Thiruvilangam P."/>
            <person name="Bhonagiri V."/>
            <person name="Nash W.E."/>
            <person name="Wang C."/>
            <person name="Mardis E.R."/>
            <person name="Wilson R.K."/>
        </authorList>
    </citation>
    <scope>NUCLEOTIDE SEQUENCE [LARGE SCALE GENOMIC DNA]</scope>
    <source>
        <strain evidence="1 2">ATCC 27755</strain>
    </source>
</reference>
<gene>
    <name evidence="1" type="ORF">DORFOR_02327</name>
</gene>
<dbReference type="EMBL" id="AAXA02000015">
    <property type="protein sequence ID" value="EDR45726.1"/>
    <property type="molecule type" value="Genomic_DNA"/>
</dbReference>
<evidence type="ECO:0000313" key="2">
    <source>
        <dbReference type="Proteomes" id="UP000005359"/>
    </source>
</evidence>
<dbReference type="AlphaFoldDB" id="B0G7S2"/>
<evidence type="ECO:0000313" key="1">
    <source>
        <dbReference type="EMBL" id="EDR45726.1"/>
    </source>
</evidence>
<proteinExistence type="predicted"/>
<sequence length="53" mass="6567">MTYRMDKCLYEYMEVLNLKICVINVKMYQDKTRQEMRMSGKNSLRAMRYFLTK</sequence>
<dbReference type="PaxDb" id="411461-DORFOR_02327"/>
<reference evidence="1 2" key="1">
    <citation type="submission" date="2007-10" db="EMBL/GenBank/DDBJ databases">
        <title>Draft genome sequence of Dorea formicigenerans(ATCC 27755).</title>
        <authorList>
            <person name="Sudarsanam P."/>
            <person name="Ley R."/>
            <person name="Guruge J."/>
            <person name="Turnbaugh P.J."/>
            <person name="Mahowald M."/>
            <person name="Liep D."/>
            <person name="Gordon J."/>
        </authorList>
    </citation>
    <scope>NUCLEOTIDE SEQUENCE [LARGE SCALE GENOMIC DNA]</scope>
    <source>
        <strain evidence="1 2">ATCC 27755</strain>
    </source>
</reference>